<proteinExistence type="predicted"/>
<reference evidence="4" key="1">
    <citation type="submission" date="2021-02" db="EMBL/GenBank/DDBJ databases">
        <authorList>
            <person name="Dougan E. K."/>
            <person name="Rhodes N."/>
            <person name="Thang M."/>
            <person name="Chan C."/>
        </authorList>
    </citation>
    <scope>NUCLEOTIDE SEQUENCE</scope>
</reference>
<dbReference type="SUPFAM" id="SSF52317">
    <property type="entry name" value="Class I glutamine amidotransferase-like"/>
    <property type="match status" value="1"/>
</dbReference>
<feature type="compositionally biased region" description="Basic residues" evidence="1">
    <location>
        <begin position="21"/>
        <end position="30"/>
    </location>
</feature>
<dbReference type="Gene3D" id="3.40.50.880">
    <property type="match status" value="1"/>
</dbReference>
<dbReference type="InterPro" id="IPR019197">
    <property type="entry name" value="Biotin-prot_ligase_N"/>
</dbReference>
<feature type="transmembrane region" description="Helical" evidence="2">
    <location>
        <begin position="42"/>
        <end position="64"/>
    </location>
</feature>
<dbReference type="Proteomes" id="UP000626109">
    <property type="component" value="Unassembled WGS sequence"/>
</dbReference>
<sequence>MRLPRWAHLDLGQEKLPPLGKKSRSRRRRASSCPQKSRPESAGAAVVPAVVVVVVAGGVVAGSAERRNSRTLSRSSSSPRGSCGGASGGTSAKLSSSLSLISLERPLKLFSLECSLKPVHFALRRLRVGVLNALSPGNSRRCSVHPAAATCLVVLNDTPWFYSKAVARIFGETVPVFHSGVPVTRLPPVIAELLLPEDVPRMLRFREPGAPMTSGYDVLVVPGGSCNTDVRLLGREGLEAIRKFVDAGGGYCGICAGAFLALGGVVGRPPPAVESKKERAKKSKVCNSSGGVKGQLVLERLGLVPDATFVHVDGDVGVDAGSESDSSSSSEESIPDEIAEAPVTAAATAGRRACRRSRAPRLVSVCFSEAGQRLLWDEIVREPNE</sequence>
<evidence type="ECO:0000313" key="5">
    <source>
        <dbReference type="Proteomes" id="UP000626109"/>
    </source>
</evidence>
<feature type="compositionally biased region" description="Low complexity" evidence="1">
    <location>
        <begin position="70"/>
        <end position="81"/>
    </location>
</feature>
<evidence type="ECO:0000256" key="1">
    <source>
        <dbReference type="SAM" id="MobiDB-lite"/>
    </source>
</evidence>
<organism evidence="4 5">
    <name type="scientific">Polarella glacialis</name>
    <name type="common">Dinoflagellate</name>
    <dbReference type="NCBI Taxonomy" id="89957"/>
    <lineage>
        <taxon>Eukaryota</taxon>
        <taxon>Sar</taxon>
        <taxon>Alveolata</taxon>
        <taxon>Dinophyceae</taxon>
        <taxon>Suessiales</taxon>
        <taxon>Suessiaceae</taxon>
        <taxon>Polarella</taxon>
    </lineage>
</organism>
<name>A0A813LAJ6_POLGL</name>
<keyword evidence="2" id="KW-0472">Membrane</keyword>
<protein>
    <recommendedName>
        <fullName evidence="3">Biotin-protein ligase N-terminal domain-containing protein</fullName>
    </recommendedName>
</protein>
<feature type="region of interest" description="Disordered" evidence="1">
    <location>
        <begin position="66"/>
        <end position="92"/>
    </location>
</feature>
<accession>A0A813LAJ6</accession>
<feature type="compositionally biased region" description="Low complexity" evidence="1">
    <location>
        <begin position="318"/>
        <end position="332"/>
    </location>
</feature>
<feature type="domain" description="Biotin-protein ligase N-terminal" evidence="3">
    <location>
        <begin position="213"/>
        <end position="261"/>
    </location>
</feature>
<feature type="region of interest" description="Disordered" evidence="1">
    <location>
        <begin position="1"/>
        <end position="40"/>
    </location>
</feature>
<evidence type="ECO:0000313" key="4">
    <source>
        <dbReference type="EMBL" id="CAE8722812.1"/>
    </source>
</evidence>
<feature type="region of interest" description="Disordered" evidence="1">
    <location>
        <begin position="318"/>
        <end position="339"/>
    </location>
</feature>
<keyword evidence="2" id="KW-0812">Transmembrane</keyword>
<evidence type="ECO:0000259" key="3">
    <source>
        <dbReference type="Pfam" id="PF09825"/>
    </source>
</evidence>
<keyword evidence="2" id="KW-1133">Transmembrane helix</keyword>
<gene>
    <name evidence="4" type="ORF">PGLA2088_LOCUS42768</name>
</gene>
<dbReference type="AlphaFoldDB" id="A0A813LAJ6"/>
<evidence type="ECO:0000256" key="2">
    <source>
        <dbReference type="SAM" id="Phobius"/>
    </source>
</evidence>
<dbReference type="InterPro" id="IPR029062">
    <property type="entry name" value="Class_I_gatase-like"/>
</dbReference>
<feature type="non-terminal residue" evidence="4">
    <location>
        <position position="385"/>
    </location>
</feature>
<dbReference type="EMBL" id="CAJNNW010034471">
    <property type="protein sequence ID" value="CAE8722812.1"/>
    <property type="molecule type" value="Genomic_DNA"/>
</dbReference>
<comment type="caution">
    <text evidence="4">The sequence shown here is derived from an EMBL/GenBank/DDBJ whole genome shotgun (WGS) entry which is preliminary data.</text>
</comment>
<dbReference type="Pfam" id="PF09825">
    <property type="entry name" value="BPL_N"/>
    <property type="match status" value="1"/>
</dbReference>